<evidence type="ECO:0000313" key="1">
    <source>
        <dbReference type="EMBL" id="OLF12403.1"/>
    </source>
</evidence>
<sequence length="271" mass="30442">MTEDDSPAEIRRKVCTRLENLARSLPADLRVAVMAAFAISPDARLPLYQDRVSWAARKLNRNPRTARRRIDDGIHHLAQLAAVSDPAPAARPPSWRIAELRAAMALDRDRPEVIQYRRIVAGTDGQTEFDLAVTAPSPSGVEVDLFHGGTLVDRGRAASDRFGFTLVLPRPLARGEAHDFALRLRLPDDTPMRPHLACVLTYPCDLLDLRVRFHRDRLPGTVRLLRKAFQRDIDDVVPPAEEVSVDHAGDCQVRFRDVTAGMAYGLRWDRH</sequence>
<organism evidence="1 2">
    <name type="scientific">Actinophytocola xinjiangensis</name>
    <dbReference type="NCBI Taxonomy" id="485602"/>
    <lineage>
        <taxon>Bacteria</taxon>
        <taxon>Bacillati</taxon>
        <taxon>Actinomycetota</taxon>
        <taxon>Actinomycetes</taxon>
        <taxon>Pseudonocardiales</taxon>
        <taxon>Pseudonocardiaceae</taxon>
    </lineage>
</organism>
<dbReference type="Proteomes" id="UP000185696">
    <property type="component" value="Unassembled WGS sequence"/>
</dbReference>
<reference evidence="1 2" key="1">
    <citation type="submission" date="2016-12" db="EMBL/GenBank/DDBJ databases">
        <title>The draft genome sequence of Actinophytocola xinjiangensis.</title>
        <authorList>
            <person name="Wang W."/>
            <person name="Yuan L."/>
        </authorList>
    </citation>
    <scope>NUCLEOTIDE SEQUENCE [LARGE SCALE GENOMIC DNA]</scope>
    <source>
        <strain evidence="1 2">CGMCC 4.4663</strain>
    </source>
</reference>
<name>A0A7Z0WQF9_9PSEU</name>
<gene>
    <name evidence="1" type="ORF">BLA60_09085</name>
</gene>
<evidence type="ECO:0000313" key="2">
    <source>
        <dbReference type="Proteomes" id="UP000185696"/>
    </source>
</evidence>
<protein>
    <submittedName>
        <fullName evidence="1">Uncharacterized protein</fullName>
    </submittedName>
</protein>
<proteinExistence type="predicted"/>
<dbReference type="EMBL" id="MSIF01000003">
    <property type="protein sequence ID" value="OLF12403.1"/>
    <property type="molecule type" value="Genomic_DNA"/>
</dbReference>
<accession>A0A7Z0WQF9</accession>
<dbReference type="AlphaFoldDB" id="A0A7Z0WQF9"/>
<keyword evidence="2" id="KW-1185">Reference proteome</keyword>
<comment type="caution">
    <text evidence="1">The sequence shown here is derived from an EMBL/GenBank/DDBJ whole genome shotgun (WGS) entry which is preliminary data.</text>
</comment>